<dbReference type="AlphaFoldDB" id="A0A1H4UK35"/>
<keyword evidence="1" id="KW-0812">Transmembrane</keyword>
<dbReference type="RefSeq" id="WP_068739967.1">
    <property type="nucleotide sequence ID" value="NZ_FNSA01000003.1"/>
</dbReference>
<dbReference type="Proteomes" id="UP000182241">
    <property type="component" value="Unassembled WGS sequence"/>
</dbReference>
<evidence type="ECO:0000313" key="2">
    <source>
        <dbReference type="EMBL" id="SEC68970.1"/>
    </source>
</evidence>
<reference evidence="3" key="1">
    <citation type="submission" date="2016-10" db="EMBL/GenBank/DDBJ databases">
        <authorList>
            <person name="Varghese N."/>
            <person name="Submissions S."/>
        </authorList>
    </citation>
    <scope>NUCLEOTIDE SEQUENCE [LARGE SCALE GENOMIC DNA]</scope>
    <source>
        <strain evidence="3">DSM 44234</strain>
    </source>
</reference>
<keyword evidence="1" id="KW-0472">Membrane</keyword>
<dbReference type="EMBL" id="FNSA01000003">
    <property type="protein sequence ID" value="SEC68970.1"/>
    <property type="molecule type" value="Genomic_DNA"/>
</dbReference>
<dbReference type="OrthoDB" id="4774147at2"/>
<accession>A0A1H4UK35</accession>
<gene>
    <name evidence="2" type="ORF">SAMN04489793_2928</name>
</gene>
<organism evidence="2 3">
    <name type="scientific">Tsukamurella tyrosinosolvens</name>
    <dbReference type="NCBI Taxonomy" id="57704"/>
    <lineage>
        <taxon>Bacteria</taxon>
        <taxon>Bacillati</taxon>
        <taxon>Actinomycetota</taxon>
        <taxon>Actinomycetes</taxon>
        <taxon>Mycobacteriales</taxon>
        <taxon>Tsukamurellaceae</taxon>
        <taxon>Tsukamurella</taxon>
    </lineage>
</organism>
<name>A0A1H4UK35_TSUTY</name>
<evidence type="ECO:0000313" key="3">
    <source>
        <dbReference type="Proteomes" id="UP000182241"/>
    </source>
</evidence>
<proteinExistence type="predicted"/>
<feature type="transmembrane region" description="Helical" evidence="1">
    <location>
        <begin position="12"/>
        <end position="29"/>
    </location>
</feature>
<evidence type="ECO:0000256" key="1">
    <source>
        <dbReference type="SAM" id="Phobius"/>
    </source>
</evidence>
<keyword evidence="1" id="KW-1133">Transmembrane helix</keyword>
<protein>
    <submittedName>
        <fullName evidence="2">Uncharacterized protein</fullName>
    </submittedName>
</protein>
<keyword evidence="3" id="KW-1185">Reference proteome</keyword>
<sequence length="174" mass="19538">MFSIEWGTVGQWVGSFLTGGSLLLGYRILQINQADRRREQSSSVTFTVTTARDPVDDSIAVIRGSVFNHSELPIMYANVVIDVRELGAKLPTFAVVPVPTEDEAPVLRPGSTSKYRFEIPDRSMRPEEVEIRLEFVDASGRQWSRDTAGRLQAVEPNLRSRLWSGFRQLVGRAE</sequence>